<evidence type="ECO:0000259" key="1">
    <source>
        <dbReference type="Pfam" id="PF07727"/>
    </source>
</evidence>
<dbReference type="SUPFAM" id="SSF56672">
    <property type="entry name" value="DNA/RNA polymerases"/>
    <property type="match status" value="1"/>
</dbReference>
<dbReference type="EnsemblPlants" id="Solyc12g019325.1.1">
    <property type="protein sequence ID" value="Solyc12g019325.1.1"/>
    <property type="gene ID" value="Solyc12g019325.1"/>
</dbReference>
<dbReference type="Gramene" id="Solyc12g019325.1.1">
    <property type="protein sequence ID" value="Solyc12g019325.1.1"/>
    <property type="gene ID" value="Solyc12g019325.1"/>
</dbReference>
<dbReference type="Pfam" id="PF07727">
    <property type="entry name" value="RVT_2"/>
    <property type="match status" value="1"/>
</dbReference>
<evidence type="ECO:0000313" key="3">
    <source>
        <dbReference type="Proteomes" id="UP000004994"/>
    </source>
</evidence>
<sequence>MKGHTSDRCFKLMKCEHCYATGHVKSNCYQLIGYRADFKSKKKVNAAIGGKVCDDQIVTQDQLMQMMKKATPEQMTQMLNVLNMNTTNQPHRSAHMEGNPMKLMNWIVDSRCTDHMIRSNQDLHDEIILRNAGKVQLPTGHSEVPSCTLEEEHVEEEHVMEEHVTNVHDQVYVDDLLITGNDHQLILETKTMLKDTFKIKDLDDLRYFLGIEFARNKDGIIMHQRKYYFELISDMTDKLLKDPNIYQKLVGRLLYLTITRPDITFAVQNLSQYMHEPKTSHMEAAIRMIKYVKQSLGLGILMSSSSTDQMTAYCDADWASCANTRKSITGYIVTYGNSLISWKSKKQNNISPLSRS</sequence>
<reference evidence="2" key="1">
    <citation type="journal article" date="2012" name="Nature">
        <title>The tomato genome sequence provides insights into fleshy fruit evolution.</title>
        <authorList>
            <consortium name="Tomato Genome Consortium"/>
        </authorList>
    </citation>
    <scope>NUCLEOTIDE SEQUENCE [LARGE SCALE GENOMIC DNA]</scope>
    <source>
        <strain evidence="2">cv. Heinz 1706</strain>
    </source>
</reference>
<organism evidence="2">
    <name type="scientific">Solanum lycopersicum</name>
    <name type="common">Tomato</name>
    <name type="synonym">Lycopersicon esculentum</name>
    <dbReference type="NCBI Taxonomy" id="4081"/>
    <lineage>
        <taxon>Eukaryota</taxon>
        <taxon>Viridiplantae</taxon>
        <taxon>Streptophyta</taxon>
        <taxon>Embryophyta</taxon>
        <taxon>Tracheophyta</taxon>
        <taxon>Spermatophyta</taxon>
        <taxon>Magnoliopsida</taxon>
        <taxon>eudicotyledons</taxon>
        <taxon>Gunneridae</taxon>
        <taxon>Pentapetalae</taxon>
        <taxon>asterids</taxon>
        <taxon>lamiids</taxon>
        <taxon>Solanales</taxon>
        <taxon>Solanaceae</taxon>
        <taxon>Solanoideae</taxon>
        <taxon>Solaneae</taxon>
        <taxon>Solanum</taxon>
        <taxon>Solanum subgen. Lycopersicon</taxon>
    </lineage>
</organism>
<keyword evidence="3" id="KW-1185">Reference proteome</keyword>
<dbReference type="PANTHER" id="PTHR11439:SF478">
    <property type="entry name" value="REVERSE TRANSCRIPTASE TY1_COPIA-TYPE DOMAIN-CONTAINING PROTEIN"/>
    <property type="match status" value="1"/>
</dbReference>
<dbReference type="AlphaFoldDB" id="A0A3Q7J5U2"/>
<proteinExistence type="predicted"/>
<accession>A0A3Q7J5U2</accession>
<dbReference type="PANTHER" id="PTHR11439">
    <property type="entry name" value="GAG-POL-RELATED RETROTRANSPOSON"/>
    <property type="match status" value="1"/>
</dbReference>
<dbReference type="STRING" id="4081.A0A3Q7J5U2"/>
<name>A0A3Q7J5U2_SOLLC</name>
<dbReference type="CDD" id="cd09272">
    <property type="entry name" value="RNase_HI_RT_Ty1"/>
    <property type="match status" value="1"/>
</dbReference>
<reference evidence="2" key="2">
    <citation type="submission" date="2019-01" db="UniProtKB">
        <authorList>
            <consortium name="EnsemblPlants"/>
        </authorList>
    </citation>
    <scope>IDENTIFICATION</scope>
    <source>
        <strain evidence="2">cv. Heinz 1706</strain>
    </source>
</reference>
<dbReference type="InterPro" id="IPR043502">
    <property type="entry name" value="DNA/RNA_pol_sf"/>
</dbReference>
<feature type="domain" description="Reverse transcriptase Ty1/copia-type" evidence="1">
    <location>
        <begin position="170"/>
        <end position="235"/>
    </location>
</feature>
<dbReference type="InParanoid" id="A0A3Q7J5U2"/>
<protein>
    <recommendedName>
        <fullName evidence="1">Reverse transcriptase Ty1/copia-type domain-containing protein</fullName>
    </recommendedName>
</protein>
<evidence type="ECO:0000313" key="2">
    <source>
        <dbReference type="EnsemblPlants" id="Solyc12g019325.1.1"/>
    </source>
</evidence>
<dbReference type="InterPro" id="IPR013103">
    <property type="entry name" value="RVT_2"/>
</dbReference>
<dbReference type="Proteomes" id="UP000004994">
    <property type="component" value="Chromosome 12"/>
</dbReference>